<dbReference type="HOGENOM" id="CLU_042384_0_1_3"/>
<dbReference type="eggNOG" id="COG4399">
    <property type="taxonomic scope" value="Bacteria"/>
</dbReference>
<keyword evidence="4 6" id="KW-1133">Transmembrane helix</keyword>
<evidence type="ECO:0000256" key="2">
    <source>
        <dbReference type="ARBA" id="ARBA00008053"/>
    </source>
</evidence>
<feature type="transmembrane region" description="Helical" evidence="6">
    <location>
        <begin position="433"/>
        <end position="454"/>
    </location>
</feature>
<organism evidence="7 8">
    <name type="scientific">Coleofasciculus chthonoplastes PCC 7420</name>
    <dbReference type="NCBI Taxonomy" id="118168"/>
    <lineage>
        <taxon>Bacteria</taxon>
        <taxon>Bacillati</taxon>
        <taxon>Cyanobacteriota</taxon>
        <taxon>Cyanophyceae</taxon>
        <taxon>Coleofasciculales</taxon>
        <taxon>Coleofasciculaceae</taxon>
        <taxon>Coleofasciculus</taxon>
    </lineage>
</organism>
<keyword evidence="8" id="KW-1185">Reference proteome</keyword>
<comment type="similarity">
    <text evidence="2">Belongs to the UPF0754 family.</text>
</comment>
<keyword evidence="3 6" id="KW-0812">Transmembrane</keyword>
<dbReference type="STRING" id="118168.MC7420_657"/>
<dbReference type="InterPro" id="IPR007383">
    <property type="entry name" value="DUF445"/>
</dbReference>
<dbReference type="PANTHER" id="PTHR35791:SF1">
    <property type="entry name" value="UPF0754 MEMBRANE PROTEIN YHEB"/>
    <property type="match status" value="1"/>
</dbReference>
<evidence type="ECO:0000256" key="6">
    <source>
        <dbReference type="SAM" id="Phobius"/>
    </source>
</evidence>
<evidence type="ECO:0000256" key="4">
    <source>
        <dbReference type="ARBA" id="ARBA00022989"/>
    </source>
</evidence>
<comment type="subcellular location">
    <subcellularLocation>
        <location evidence="1">Endomembrane system</location>
    </subcellularLocation>
</comment>
<dbReference type="GO" id="GO:0012505">
    <property type="term" value="C:endomembrane system"/>
    <property type="evidence" value="ECO:0007669"/>
    <property type="project" value="UniProtKB-SubCell"/>
</dbReference>
<feature type="transmembrane region" description="Helical" evidence="6">
    <location>
        <begin position="52"/>
        <end position="69"/>
    </location>
</feature>
<dbReference type="PANTHER" id="PTHR35791">
    <property type="entry name" value="UPF0754 MEMBRANE PROTEIN YHEB"/>
    <property type="match status" value="1"/>
</dbReference>
<keyword evidence="5 6" id="KW-0472">Membrane</keyword>
<evidence type="ECO:0000256" key="3">
    <source>
        <dbReference type="ARBA" id="ARBA00022692"/>
    </source>
</evidence>
<reference evidence="7 8" key="1">
    <citation type="submission" date="2008-07" db="EMBL/GenBank/DDBJ databases">
        <authorList>
            <person name="Tandeau de Marsac N."/>
            <person name="Ferriera S."/>
            <person name="Johnson J."/>
            <person name="Kravitz S."/>
            <person name="Beeson K."/>
            <person name="Sutton G."/>
            <person name="Rogers Y.-H."/>
            <person name="Friedman R."/>
            <person name="Frazier M."/>
            <person name="Venter J.C."/>
        </authorList>
    </citation>
    <scope>NUCLEOTIDE SEQUENCE [LARGE SCALE GENOMIC DNA]</scope>
    <source>
        <strain evidence="7 8">PCC 7420</strain>
    </source>
</reference>
<gene>
    <name evidence="7" type="ORF">MC7420_657</name>
</gene>
<sequence length="457" mass="52355">MFIRGMKRPLNRRAYNGDQGWGIIKCKSQPFPPILDCPFCITSVAVLNLSNLWLLFLPPIAGGIIGYFTNDLAIKMLFRPYRPIYIGKRRLPFTPGLIPDNQERLAKRVSDTIMGSLLTPSEMQRLARRLLHRERVRGAILWMLNLTLQQVQLDKEQKTAKILAAILHDLLGESLPRLLKVLARRENFLEAQLNQIFDQILLEFQLNEQQAQQLSQWILQVALPPDVLRQGIIDFLTDRNIQIIDEGFREKTSGTYWIVANLFGLRNTLTRLRTYCLDEKEETNARLKELLTALGARERLQIWLQTLSLQNLPVSTVRQLRKTMRDAVRTYIREQGGEFLQGLSQSIDWEKVAVLILNRLRESAIMSSSMELISQELALILERYLEEDLEKLVTQVIPILSIDQLIVERVRGTSPESLEVAVKVIVKNELQAIVNLGGILGVVIGLFQTGLILFRGF</sequence>
<proteinExistence type="inferred from homology"/>
<dbReference type="Pfam" id="PF04286">
    <property type="entry name" value="DUF445"/>
    <property type="match status" value="1"/>
</dbReference>
<dbReference type="AlphaFoldDB" id="B4VSU5"/>
<evidence type="ECO:0000313" key="8">
    <source>
        <dbReference type="Proteomes" id="UP000003835"/>
    </source>
</evidence>
<dbReference type="EMBL" id="DS989851">
    <property type="protein sequence ID" value="EDX74783.1"/>
    <property type="molecule type" value="Genomic_DNA"/>
</dbReference>
<evidence type="ECO:0000256" key="1">
    <source>
        <dbReference type="ARBA" id="ARBA00004308"/>
    </source>
</evidence>
<dbReference type="Proteomes" id="UP000003835">
    <property type="component" value="Unassembled WGS sequence"/>
</dbReference>
<protein>
    <submittedName>
        <fullName evidence="7">Uncharacterized protein</fullName>
    </submittedName>
</protein>
<accession>B4VSU5</accession>
<evidence type="ECO:0000313" key="7">
    <source>
        <dbReference type="EMBL" id="EDX74783.1"/>
    </source>
</evidence>
<name>B4VSU5_9CYAN</name>
<evidence type="ECO:0000256" key="5">
    <source>
        <dbReference type="ARBA" id="ARBA00023136"/>
    </source>
</evidence>